<evidence type="ECO:0000313" key="5">
    <source>
        <dbReference type="EMBL" id="AEB10281.1"/>
    </source>
</evidence>
<reference evidence="5 6" key="1">
    <citation type="journal article" date="2011" name="Stand. Genomic Sci.">
        <title>Complete genome sequence of the acetate-degrading sulfate reducer Desulfobacca acetoxidans type strain (ASRB2).</title>
        <authorList>
            <person name="Goker M."/>
            <person name="Teshima H."/>
            <person name="Lapidus A."/>
            <person name="Nolan M."/>
            <person name="Lucas S."/>
            <person name="Hammon N."/>
            <person name="Deshpande S."/>
            <person name="Cheng J.F."/>
            <person name="Tapia R."/>
            <person name="Han C."/>
            <person name="Goodwin L."/>
            <person name="Pitluck S."/>
            <person name="Huntemann M."/>
            <person name="Liolios K."/>
            <person name="Ivanova N."/>
            <person name="Pagani I."/>
            <person name="Mavromatis K."/>
            <person name="Ovchinikova G."/>
            <person name="Pati A."/>
            <person name="Chen A."/>
            <person name="Palaniappan K."/>
            <person name="Land M."/>
            <person name="Hauser L."/>
            <person name="Brambilla E.M."/>
            <person name="Rohde M."/>
            <person name="Spring S."/>
            <person name="Detter J.C."/>
            <person name="Woyke T."/>
            <person name="Bristow J."/>
            <person name="Eisen J.A."/>
            <person name="Markowitz V."/>
            <person name="Hugenholtz P."/>
            <person name="Kyrpides N.C."/>
            <person name="Klenk H.P."/>
        </authorList>
    </citation>
    <scope>NUCLEOTIDE SEQUENCE [LARGE SCALE GENOMIC DNA]</scope>
    <source>
        <strain evidence="6">ATCC 700848 / DSM 11109 / ASRB2</strain>
    </source>
</reference>
<evidence type="ECO:0000313" key="6">
    <source>
        <dbReference type="Proteomes" id="UP000000483"/>
    </source>
</evidence>
<feature type="domain" description="4'-phosphopantetheinyl transferase N-terminal" evidence="4">
    <location>
        <begin position="38"/>
        <end position="121"/>
    </location>
</feature>
<sequence length="259" mass="29322">MTFSHLQPISTFGKGRVSDSEVHVWTVSLGDWPDSEIFSLKDILNTEELSRAAHYHFEPDRRRFMKRRILLKKLLSFYLNLTPQLIRFRYGLCGKPYLGNDAGSGSWQFSSSHSQGTAVYAISRQRSLGVDLEMLHTIPEIDALLNRWFPPQGAMSLQKLSNIQKHLAFYRMWTREEAYLKAIGAGLGSLGSRPAFRFRPLEPAQPEVSGKPSQSGNWSLQFLTPVPDSIAALAVEGGNYRLRCFQWKPEVDIPSDSSC</sequence>
<dbReference type="InterPro" id="IPR050559">
    <property type="entry name" value="P-Pant_transferase_sf"/>
</dbReference>
<reference evidence="6" key="2">
    <citation type="submission" date="2011-03" db="EMBL/GenBank/DDBJ databases">
        <title>The complete genome of Desulfobacca acetoxidans DSM 11109.</title>
        <authorList>
            <consortium name="US DOE Joint Genome Institute (JGI-PGF)"/>
            <person name="Lucas S."/>
            <person name="Copeland A."/>
            <person name="Lapidus A."/>
            <person name="Bruce D."/>
            <person name="Goodwin L."/>
            <person name="Pitluck S."/>
            <person name="Peters L."/>
            <person name="Kyrpides N."/>
            <person name="Mavromatis K."/>
            <person name="Ivanova N."/>
            <person name="Ovchinnikova G."/>
            <person name="Teshima H."/>
            <person name="Detter J.C."/>
            <person name="Han C."/>
            <person name="Land M."/>
            <person name="Hauser L."/>
            <person name="Markowitz V."/>
            <person name="Cheng J.-F."/>
            <person name="Hugenholtz P."/>
            <person name="Woyke T."/>
            <person name="Wu D."/>
            <person name="Spring S."/>
            <person name="Schueler E."/>
            <person name="Brambilla E."/>
            <person name="Klenk H.-P."/>
            <person name="Eisen J.A."/>
        </authorList>
    </citation>
    <scope>NUCLEOTIDE SEQUENCE [LARGE SCALE GENOMIC DNA]</scope>
    <source>
        <strain evidence="6">ATCC 700848 / DSM 11109 / ASRB2</strain>
    </source>
</reference>
<dbReference type="InterPro" id="IPR037143">
    <property type="entry name" value="4-PPantetheinyl_Trfase_dom_sf"/>
</dbReference>
<dbReference type="AlphaFoldDB" id="F2NDK5"/>
<dbReference type="PANTHER" id="PTHR12215">
    <property type="entry name" value="PHOSPHOPANTETHEINE TRANSFERASE"/>
    <property type="match status" value="1"/>
</dbReference>
<keyword evidence="6" id="KW-1185">Reference proteome</keyword>
<comment type="similarity">
    <text evidence="1">Belongs to the P-Pant transferase superfamily. Gsp/Sfp/HetI/AcpT family.</text>
</comment>
<keyword evidence="2 5" id="KW-0808">Transferase</keyword>
<evidence type="ECO:0000256" key="2">
    <source>
        <dbReference type="ARBA" id="ARBA00022679"/>
    </source>
</evidence>
<dbReference type="Gene3D" id="3.90.470.20">
    <property type="entry name" value="4'-phosphopantetheinyl transferase domain"/>
    <property type="match status" value="1"/>
</dbReference>
<dbReference type="Proteomes" id="UP000000483">
    <property type="component" value="Chromosome"/>
</dbReference>
<dbReference type="InterPro" id="IPR055066">
    <property type="entry name" value="AASDHPPT_N"/>
</dbReference>
<dbReference type="HOGENOM" id="CLU_057011_2_3_7"/>
<accession>F2NDK5</accession>
<dbReference type="GO" id="GO:0005829">
    <property type="term" value="C:cytosol"/>
    <property type="evidence" value="ECO:0007669"/>
    <property type="project" value="TreeGrafter"/>
</dbReference>
<name>F2NDK5_DESAR</name>
<proteinExistence type="inferred from homology"/>
<organism evidence="5 6">
    <name type="scientific">Desulfobacca acetoxidans (strain ATCC 700848 / DSM 11109 / ASRB2)</name>
    <dbReference type="NCBI Taxonomy" id="880072"/>
    <lineage>
        <taxon>Bacteria</taxon>
        <taxon>Pseudomonadati</taxon>
        <taxon>Thermodesulfobacteriota</taxon>
        <taxon>Desulfobaccia</taxon>
        <taxon>Desulfobaccales</taxon>
        <taxon>Desulfobaccaceae</taxon>
        <taxon>Desulfobacca</taxon>
    </lineage>
</organism>
<dbReference type="STRING" id="880072.Desac_2460"/>
<dbReference type="PANTHER" id="PTHR12215:SF10">
    <property type="entry name" value="L-AMINOADIPATE-SEMIALDEHYDE DEHYDROGENASE-PHOSPHOPANTETHEINYL TRANSFERASE"/>
    <property type="match status" value="1"/>
</dbReference>
<protein>
    <submittedName>
        <fullName evidence="5">4'-phosphopantetheinyl transferase</fullName>
    </submittedName>
</protein>
<evidence type="ECO:0000256" key="1">
    <source>
        <dbReference type="ARBA" id="ARBA00010990"/>
    </source>
</evidence>
<dbReference type="eggNOG" id="COG2091">
    <property type="taxonomic scope" value="Bacteria"/>
</dbReference>
<evidence type="ECO:0000259" key="3">
    <source>
        <dbReference type="Pfam" id="PF01648"/>
    </source>
</evidence>
<evidence type="ECO:0000259" key="4">
    <source>
        <dbReference type="Pfam" id="PF22624"/>
    </source>
</evidence>
<dbReference type="GO" id="GO:0008897">
    <property type="term" value="F:holo-[acyl-carrier-protein] synthase activity"/>
    <property type="evidence" value="ECO:0007669"/>
    <property type="project" value="InterPro"/>
</dbReference>
<dbReference type="InterPro" id="IPR008278">
    <property type="entry name" value="4-PPantetheinyl_Trfase_dom"/>
</dbReference>
<dbReference type="OrthoDB" id="9808281at2"/>
<dbReference type="EMBL" id="CP002629">
    <property type="protein sequence ID" value="AEB10281.1"/>
    <property type="molecule type" value="Genomic_DNA"/>
</dbReference>
<dbReference type="Pfam" id="PF22624">
    <property type="entry name" value="AASDHPPT_N"/>
    <property type="match status" value="1"/>
</dbReference>
<dbReference type="RefSeq" id="WP_013707390.1">
    <property type="nucleotide sequence ID" value="NC_015388.1"/>
</dbReference>
<dbReference type="GO" id="GO:0019878">
    <property type="term" value="P:lysine biosynthetic process via aminoadipic acid"/>
    <property type="evidence" value="ECO:0007669"/>
    <property type="project" value="TreeGrafter"/>
</dbReference>
<dbReference type="Pfam" id="PF01648">
    <property type="entry name" value="ACPS"/>
    <property type="match status" value="1"/>
</dbReference>
<feature type="domain" description="4'-phosphopantetheinyl transferase" evidence="3">
    <location>
        <begin position="127"/>
        <end position="221"/>
    </location>
</feature>
<dbReference type="GO" id="GO:0000287">
    <property type="term" value="F:magnesium ion binding"/>
    <property type="evidence" value="ECO:0007669"/>
    <property type="project" value="InterPro"/>
</dbReference>
<gene>
    <name evidence="5" type="ordered locus">Desac_2460</name>
</gene>
<dbReference type="KEGG" id="dao:Desac_2460"/>
<dbReference type="SUPFAM" id="SSF56214">
    <property type="entry name" value="4'-phosphopantetheinyl transferase"/>
    <property type="match status" value="2"/>
</dbReference>